<dbReference type="WBParaSite" id="nRc.2.0.1.t07566-RA">
    <property type="protein sequence ID" value="nRc.2.0.1.t07566-RA"/>
    <property type="gene ID" value="nRc.2.0.1.g07566"/>
</dbReference>
<evidence type="ECO:0000313" key="2">
    <source>
        <dbReference type="WBParaSite" id="nRc.2.0.1.t07566-RA"/>
    </source>
</evidence>
<dbReference type="Proteomes" id="UP000887565">
    <property type="component" value="Unplaced"/>
</dbReference>
<reference evidence="2" key="1">
    <citation type="submission" date="2022-11" db="UniProtKB">
        <authorList>
            <consortium name="WormBaseParasite"/>
        </authorList>
    </citation>
    <scope>IDENTIFICATION</scope>
</reference>
<dbReference type="AlphaFoldDB" id="A0A915I0B3"/>
<evidence type="ECO:0000313" key="1">
    <source>
        <dbReference type="Proteomes" id="UP000887565"/>
    </source>
</evidence>
<sequence>MGAAKLALEVEALTTADIVLMAPMALRVLGQEVAPRALKFISNTTIQATPVDKCLFEGIPSLRAVVAVCGAVEQA</sequence>
<protein>
    <submittedName>
        <fullName evidence="2">Uncharacterized protein</fullName>
    </submittedName>
</protein>
<organism evidence="1 2">
    <name type="scientific">Romanomermis culicivorax</name>
    <name type="common">Nematode worm</name>
    <dbReference type="NCBI Taxonomy" id="13658"/>
    <lineage>
        <taxon>Eukaryota</taxon>
        <taxon>Metazoa</taxon>
        <taxon>Ecdysozoa</taxon>
        <taxon>Nematoda</taxon>
        <taxon>Enoplea</taxon>
        <taxon>Dorylaimia</taxon>
        <taxon>Mermithida</taxon>
        <taxon>Mermithoidea</taxon>
        <taxon>Mermithidae</taxon>
        <taxon>Romanomermis</taxon>
    </lineage>
</organism>
<accession>A0A915I0B3</accession>
<proteinExistence type="predicted"/>
<name>A0A915I0B3_ROMCU</name>
<keyword evidence="1" id="KW-1185">Reference proteome</keyword>